<name>A0A553P093_TIGCA</name>
<feature type="compositionally biased region" description="Polar residues" evidence="1">
    <location>
        <begin position="1118"/>
        <end position="1131"/>
    </location>
</feature>
<feature type="non-terminal residue" evidence="2">
    <location>
        <position position="1"/>
    </location>
</feature>
<evidence type="ECO:0000313" key="2">
    <source>
        <dbReference type="EMBL" id="TRY71111.1"/>
    </source>
</evidence>
<feature type="compositionally biased region" description="Polar residues" evidence="1">
    <location>
        <begin position="615"/>
        <end position="633"/>
    </location>
</feature>
<feature type="compositionally biased region" description="Polar residues" evidence="1">
    <location>
        <begin position="999"/>
        <end position="1013"/>
    </location>
</feature>
<evidence type="ECO:0000256" key="1">
    <source>
        <dbReference type="SAM" id="MobiDB-lite"/>
    </source>
</evidence>
<feature type="compositionally biased region" description="Low complexity" evidence="1">
    <location>
        <begin position="1032"/>
        <end position="1053"/>
    </location>
</feature>
<evidence type="ECO:0000313" key="3">
    <source>
        <dbReference type="Proteomes" id="UP000318571"/>
    </source>
</evidence>
<feature type="compositionally biased region" description="Basic and acidic residues" evidence="1">
    <location>
        <begin position="815"/>
        <end position="834"/>
    </location>
</feature>
<sequence>ENLDLVSQRLVTLAKDNGSTDNITIIVVLLKPAAELASRDEPDAASSKSATSEIYQGVSSTCAFISNRQDPYQSMDKSTEDLASPAVGNPFATPMDSEMNTNGSSQNNHFFDSPSGGGMFSDSPNPFAEAGAKFSNEDMEALAKDMHFERASPSMFDQSLDSDSSRPSEDTNPSKNTDHNDEPDFMANQENAWINHGHPYLAGQHKRDSGFISPAGTSNNHSASSEDSAENHAEREHSPESEEGHHSVEVKDTLDEEEAESMEVTKLLASAGGAKLDELLKSSREETPTPPIEDNDSTLEDILAQAREQPASLTSEVLDEDEDSSSEGEHQEPPTSRPPDAPKEELIELPTVEDDSSSEDNGEGFTFVKETSSEKDPTSLGSEEDLPPPSVEAPQRPLEDNLDPFSVPQTNTVEEQATSFDLLGSADNPSIDSEPVDNPFAPSPASDPPSVEEVATEVAASTLNALEEDSQPSGPSSLESQTGPSSVIVESQEVPNPDQASFIVKTTDDLISAQEPVVEVIPSETLGNQSPILEEQEEPQIMASTISESMNSFEAPRTSQDMFDEAHNGGVGHGHENDSNVVFHEEENQSLSSDFVLKTNSGDFDSKSEHKDESPMSSIGQSDIPTLVVTESTPQKRDFDDEEDEAEEQQKQTDIVEETPEKEPEIQKFQIEENPPTPDMEPPAAVDFPILEKTVSTEAVHDEPLVTEVKHFETREPVEEPMMVEKHIEPLCDPCENASNSTENVVIKTEPMEVEGQESALAEAPVDAEPPILAEAPAETIEKVDEDTNAAEIAVAAAAAGTALVGLAAGAAILSKDKDEKAKDAGKKTGDPKPKSKANPPLRQPNSRSPLASKSSTAKNASTAITRPGSATTKPASTRPTASTGAPKSTVGAKRPVGTTVPKSTTARPTPASTVSKSAAPKRPTPGATSTRPASATSSRPGSAPKPTVSRVTPGARPTPASTTRKPLTSKPSPAGTATKAPAAPRTSTTRPTPNGTASSRVGSTRPTGTTAPSGVKKPLANGVAKPAAPKSTMSAARTASSARPGSASSTTGPKPIAKAPISRPAPSSRVPPKTTTTASRTSAGPAKAGPTARPTSASTARPGISRPGSKAVPKLTGVTSKVNSRPTSNGIKKDAKKSPEKATTAPEESQVNNEIEATNGESPNADDSAPVENGDAAPANPAAVPSEPVPIESDL</sequence>
<feature type="compositionally biased region" description="Acidic residues" evidence="1">
    <location>
        <begin position="317"/>
        <end position="326"/>
    </location>
</feature>
<feature type="compositionally biased region" description="Polar residues" evidence="1">
    <location>
        <begin position="1147"/>
        <end position="1163"/>
    </location>
</feature>
<feature type="region of interest" description="Disordered" evidence="1">
    <location>
        <begin position="813"/>
        <end position="1196"/>
    </location>
</feature>
<feature type="compositionally biased region" description="Low complexity" evidence="1">
    <location>
        <begin position="971"/>
        <end position="998"/>
    </location>
</feature>
<evidence type="ECO:0008006" key="4">
    <source>
        <dbReference type="Google" id="ProtNLM"/>
    </source>
</evidence>
<organism evidence="2 3">
    <name type="scientific">Tigriopus californicus</name>
    <name type="common">Marine copepod</name>
    <dbReference type="NCBI Taxonomy" id="6832"/>
    <lineage>
        <taxon>Eukaryota</taxon>
        <taxon>Metazoa</taxon>
        <taxon>Ecdysozoa</taxon>
        <taxon>Arthropoda</taxon>
        <taxon>Crustacea</taxon>
        <taxon>Multicrustacea</taxon>
        <taxon>Hexanauplia</taxon>
        <taxon>Copepoda</taxon>
        <taxon>Harpacticoida</taxon>
        <taxon>Harpacticidae</taxon>
        <taxon>Tigriopus</taxon>
    </lineage>
</organism>
<dbReference type="Proteomes" id="UP000318571">
    <property type="component" value="Chromosome 9"/>
</dbReference>
<feature type="region of interest" description="Disordered" evidence="1">
    <location>
        <begin position="69"/>
        <end position="130"/>
    </location>
</feature>
<feature type="region of interest" description="Disordered" evidence="1">
    <location>
        <begin position="597"/>
        <end position="684"/>
    </location>
</feature>
<feature type="compositionally biased region" description="Polar residues" evidence="1">
    <location>
        <begin position="869"/>
        <end position="887"/>
    </location>
</feature>
<feature type="compositionally biased region" description="Basic and acidic residues" evidence="1">
    <location>
        <begin position="1132"/>
        <end position="1141"/>
    </location>
</feature>
<reference evidence="2 3" key="1">
    <citation type="journal article" date="2018" name="Nat. Ecol. Evol.">
        <title>Genomic signatures of mitonuclear coevolution across populations of Tigriopus californicus.</title>
        <authorList>
            <person name="Barreto F.S."/>
            <person name="Watson E.T."/>
            <person name="Lima T.G."/>
            <person name="Willett C.S."/>
            <person name="Edmands S."/>
            <person name="Li W."/>
            <person name="Burton R.S."/>
        </authorList>
    </citation>
    <scope>NUCLEOTIDE SEQUENCE [LARGE SCALE GENOMIC DNA]</scope>
    <source>
        <strain evidence="2 3">San Diego</strain>
    </source>
</reference>
<feature type="region of interest" description="Disordered" evidence="1">
    <location>
        <begin position="562"/>
        <end position="581"/>
    </location>
</feature>
<proteinExistence type="predicted"/>
<feature type="compositionally biased region" description="Low complexity" evidence="1">
    <location>
        <begin position="852"/>
        <end position="864"/>
    </location>
</feature>
<dbReference type="SUPFAM" id="SSF81606">
    <property type="entry name" value="PP2C-like"/>
    <property type="match status" value="1"/>
</dbReference>
<feature type="region of interest" description="Disordered" evidence="1">
    <location>
        <begin position="150"/>
        <end position="501"/>
    </location>
</feature>
<protein>
    <recommendedName>
        <fullName evidence="4">Ataxin-2 C-terminal domain-containing protein</fullName>
    </recommendedName>
</protein>
<feature type="compositionally biased region" description="Low complexity" evidence="1">
    <location>
        <begin position="925"/>
        <end position="941"/>
    </location>
</feature>
<dbReference type="EMBL" id="VCGU01000009">
    <property type="protein sequence ID" value="TRY71111.1"/>
    <property type="molecule type" value="Genomic_DNA"/>
</dbReference>
<feature type="compositionally biased region" description="Polar residues" evidence="1">
    <location>
        <begin position="98"/>
        <end position="110"/>
    </location>
</feature>
<feature type="compositionally biased region" description="Polar residues" evidence="1">
    <location>
        <begin position="471"/>
        <end position="489"/>
    </location>
</feature>
<feature type="compositionally biased region" description="Polar residues" evidence="1">
    <location>
        <begin position="901"/>
        <end position="917"/>
    </location>
</feature>
<feature type="compositionally biased region" description="Polar residues" evidence="1">
    <location>
        <begin position="215"/>
        <end position="226"/>
    </location>
</feature>
<feature type="compositionally biased region" description="Acidic residues" evidence="1">
    <location>
        <begin position="351"/>
        <end position="362"/>
    </location>
</feature>
<accession>A0A553P093</accession>
<feature type="compositionally biased region" description="Basic and acidic residues" evidence="1">
    <location>
        <begin position="275"/>
        <end position="287"/>
    </location>
</feature>
<dbReference type="OMA" id="PKFTHST"/>
<feature type="compositionally biased region" description="Polar residues" evidence="1">
    <location>
        <begin position="1074"/>
        <end position="1083"/>
    </location>
</feature>
<dbReference type="InterPro" id="IPR036457">
    <property type="entry name" value="PPM-type-like_dom_sf"/>
</dbReference>
<dbReference type="AlphaFoldDB" id="A0A553P093"/>
<comment type="caution">
    <text evidence="2">The sequence shown here is derived from an EMBL/GenBank/DDBJ whole genome shotgun (WGS) entry which is preliminary data.</text>
</comment>
<feature type="compositionally biased region" description="Basic and acidic residues" evidence="1">
    <location>
        <begin position="604"/>
        <end position="614"/>
    </location>
</feature>
<feature type="compositionally biased region" description="Basic and acidic residues" evidence="1">
    <location>
        <begin position="229"/>
        <end position="253"/>
    </location>
</feature>
<keyword evidence="3" id="KW-1185">Reference proteome</keyword>
<gene>
    <name evidence="2" type="ORF">TCAL_02398</name>
</gene>
<feature type="compositionally biased region" description="Polar residues" evidence="1">
    <location>
        <begin position="407"/>
        <end position="419"/>
    </location>
</feature>